<evidence type="ECO:0000256" key="3">
    <source>
        <dbReference type="ARBA" id="ARBA00022553"/>
    </source>
</evidence>
<dbReference type="EC" id="2.7.13.3" evidence="2"/>
<keyword evidence="9" id="KW-1133">Transmembrane helix</keyword>
<keyword evidence="6 11" id="KW-0418">Kinase</keyword>
<evidence type="ECO:0000256" key="1">
    <source>
        <dbReference type="ARBA" id="ARBA00000085"/>
    </source>
</evidence>
<dbReference type="InterPro" id="IPR011712">
    <property type="entry name" value="Sig_transdc_His_kin_sub3_dim/P"/>
</dbReference>
<evidence type="ECO:0000256" key="6">
    <source>
        <dbReference type="ARBA" id="ARBA00022777"/>
    </source>
</evidence>
<accession>A0ABP5ACL7</accession>
<dbReference type="InterPro" id="IPR036890">
    <property type="entry name" value="HATPase_C_sf"/>
</dbReference>
<keyword evidence="9" id="KW-0472">Membrane</keyword>
<dbReference type="EMBL" id="BAAALV010000002">
    <property type="protein sequence ID" value="GAA1910291.1"/>
    <property type="molecule type" value="Genomic_DNA"/>
</dbReference>
<dbReference type="InterPro" id="IPR050482">
    <property type="entry name" value="Sensor_HK_TwoCompSys"/>
</dbReference>
<dbReference type="SUPFAM" id="SSF55874">
    <property type="entry name" value="ATPase domain of HSP90 chaperone/DNA topoisomerase II/histidine kinase"/>
    <property type="match status" value="1"/>
</dbReference>
<dbReference type="GO" id="GO:0016301">
    <property type="term" value="F:kinase activity"/>
    <property type="evidence" value="ECO:0007669"/>
    <property type="project" value="UniProtKB-KW"/>
</dbReference>
<evidence type="ECO:0000256" key="9">
    <source>
        <dbReference type="SAM" id="Phobius"/>
    </source>
</evidence>
<sequence length="389" mass="40401">MQPMPYRPSVLRTTGLTLGAAAAGTVTFLVVQGSLIPADGSEPPPTFLALMVLDLLLGLAAVGLLPLALRRAPLGAGLPIIALSSLSSLAFIPACMALIGIAALRRPRALVAAAAAYAAAVAVDLAVHPDGDLPWWAVPTAAGLLLAVLVLTGLNRGARRQLIRSLQHEAQSAHREQEARMSAARMAERTRIAREMHDTLSHRLSLISMHAGALEYRSDLDRDTIRATAAILRETAQTAAGELRTVLSVLREDPAETAPQPALDSIPELVASARAAGSDVTLHMDPPLQGESAASLPDATSRHLYRIVQEGLTNAQKHAPRQPIRVSLTGAPGQGITVAVSNPLPAGAAAPDAGGLGLVGLAERARLAGGSFETGVRGDAYATTVKVPW</sequence>
<evidence type="ECO:0000259" key="10">
    <source>
        <dbReference type="Pfam" id="PF07730"/>
    </source>
</evidence>
<feature type="transmembrane region" description="Helical" evidence="9">
    <location>
        <begin position="15"/>
        <end position="35"/>
    </location>
</feature>
<name>A0ABP5ACL7_9MICC</name>
<dbReference type="RefSeq" id="WP_152226075.1">
    <property type="nucleotide sequence ID" value="NZ_BAAALV010000002.1"/>
</dbReference>
<evidence type="ECO:0000256" key="8">
    <source>
        <dbReference type="ARBA" id="ARBA00023012"/>
    </source>
</evidence>
<keyword evidence="4" id="KW-0808">Transferase</keyword>
<keyword evidence="9" id="KW-0812">Transmembrane</keyword>
<evidence type="ECO:0000256" key="2">
    <source>
        <dbReference type="ARBA" id="ARBA00012438"/>
    </source>
</evidence>
<evidence type="ECO:0000313" key="11">
    <source>
        <dbReference type="EMBL" id="GAA1910291.1"/>
    </source>
</evidence>
<feature type="transmembrane region" description="Helical" evidence="9">
    <location>
        <begin position="47"/>
        <end position="68"/>
    </location>
</feature>
<evidence type="ECO:0000313" key="12">
    <source>
        <dbReference type="Proteomes" id="UP001500784"/>
    </source>
</evidence>
<evidence type="ECO:0000256" key="5">
    <source>
        <dbReference type="ARBA" id="ARBA00022741"/>
    </source>
</evidence>
<dbReference type="Gene3D" id="3.30.565.10">
    <property type="entry name" value="Histidine kinase-like ATPase, C-terminal domain"/>
    <property type="match status" value="1"/>
</dbReference>
<keyword evidence="3" id="KW-0597">Phosphoprotein</keyword>
<reference evidence="12" key="1">
    <citation type="journal article" date="2019" name="Int. J. Syst. Evol. Microbiol.">
        <title>The Global Catalogue of Microorganisms (GCM) 10K type strain sequencing project: providing services to taxonomists for standard genome sequencing and annotation.</title>
        <authorList>
            <consortium name="The Broad Institute Genomics Platform"/>
            <consortium name="The Broad Institute Genome Sequencing Center for Infectious Disease"/>
            <person name="Wu L."/>
            <person name="Ma J."/>
        </authorList>
    </citation>
    <scope>NUCLEOTIDE SEQUENCE [LARGE SCALE GENOMIC DNA]</scope>
    <source>
        <strain evidence="12">JCM 13316</strain>
    </source>
</reference>
<keyword evidence="8" id="KW-0902">Two-component regulatory system</keyword>
<proteinExistence type="predicted"/>
<keyword evidence="5" id="KW-0547">Nucleotide-binding</keyword>
<dbReference type="Proteomes" id="UP001500784">
    <property type="component" value="Unassembled WGS sequence"/>
</dbReference>
<feature type="domain" description="Signal transduction histidine kinase subgroup 3 dimerisation and phosphoacceptor" evidence="10">
    <location>
        <begin position="188"/>
        <end position="253"/>
    </location>
</feature>
<dbReference type="PANTHER" id="PTHR24421">
    <property type="entry name" value="NITRATE/NITRITE SENSOR PROTEIN NARX-RELATED"/>
    <property type="match status" value="1"/>
</dbReference>
<feature type="transmembrane region" description="Helical" evidence="9">
    <location>
        <begin position="133"/>
        <end position="154"/>
    </location>
</feature>
<protein>
    <recommendedName>
        <fullName evidence="2">histidine kinase</fullName>
        <ecNumber evidence="2">2.7.13.3</ecNumber>
    </recommendedName>
</protein>
<feature type="transmembrane region" description="Helical" evidence="9">
    <location>
        <begin position="80"/>
        <end position="102"/>
    </location>
</feature>
<comment type="catalytic activity">
    <reaction evidence="1">
        <text>ATP + protein L-histidine = ADP + protein N-phospho-L-histidine.</text>
        <dbReference type="EC" id="2.7.13.3"/>
    </reaction>
</comment>
<dbReference type="PANTHER" id="PTHR24421:SF10">
    <property type="entry name" value="NITRATE_NITRITE SENSOR PROTEIN NARQ"/>
    <property type="match status" value="1"/>
</dbReference>
<dbReference type="CDD" id="cd16917">
    <property type="entry name" value="HATPase_UhpB-NarQ-NarX-like"/>
    <property type="match status" value="1"/>
</dbReference>
<gene>
    <name evidence="11" type="ORF">GCM10009688_13850</name>
</gene>
<keyword evidence="7" id="KW-0067">ATP-binding</keyword>
<evidence type="ECO:0000256" key="7">
    <source>
        <dbReference type="ARBA" id="ARBA00022840"/>
    </source>
</evidence>
<dbReference type="Gene3D" id="1.20.5.1930">
    <property type="match status" value="1"/>
</dbReference>
<comment type="caution">
    <text evidence="11">The sequence shown here is derived from an EMBL/GenBank/DDBJ whole genome shotgun (WGS) entry which is preliminary data.</text>
</comment>
<evidence type="ECO:0000256" key="4">
    <source>
        <dbReference type="ARBA" id="ARBA00022679"/>
    </source>
</evidence>
<organism evidence="11 12">
    <name type="scientific">Arthrobacter gandavensis</name>
    <dbReference type="NCBI Taxonomy" id="169960"/>
    <lineage>
        <taxon>Bacteria</taxon>
        <taxon>Bacillati</taxon>
        <taxon>Actinomycetota</taxon>
        <taxon>Actinomycetes</taxon>
        <taxon>Micrococcales</taxon>
        <taxon>Micrococcaceae</taxon>
        <taxon>Arthrobacter</taxon>
    </lineage>
</organism>
<dbReference type="Pfam" id="PF07730">
    <property type="entry name" value="HisKA_3"/>
    <property type="match status" value="1"/>
</dbReference>
<keyword evidence="12" id="KW-1185">Reference proteome</keyword>